<dbReference type="Gene3D" id="3.90.550.10">
    <property type="entry name" value="Spore Coat Polysaccharide Biosynthesis Protein SpsA, Chain A"/>
    <property type="match status" value="1"/>
</dbReference>
<dbReference type="InterPro" id="IPR029044">
    <property type="entry name" value="Nucleotide-diphossugar_trans"/>
</dbReference>
<gene>
    <name evidence="2" type="ORF">QH73_0015465</name>
</gene>
<evidence type="ECO:0000313" key="2">
    <source>
        <dbReference type="EMBL" id="NHC36028.1"/>
    </source>
</evidence>
<proteinExistence type="predicted"/>
<name>A0A9X5I4W2_9CYAN</name>
<keyword evidence="3" id="KW-1185">Reference proteome</keyword>
<dbReference type="Proteomes" id="UP000031532">
    <property type="component" value="Unassembled WGS sequence"/>
</dbReference>
<dbReference type="AlphaFoldDB" id="A0A9X5I4W2"/>
<evidence type="ECO:0000259" key="1">
    <source>
        <dbReference type="Pfam" id="PF00535"/>
    </source>
</evidence>
<accession>A0A9X5I4W2</accession>
<dbReference type="PANTHER" id="PTHR43179">
    <property type="entry name" value="RHAMNOSYLTRANSFERASE WBBL"/>
    <property type="match status" value="1"/>
</dbReference>
<comment type="caution">
    <text evidence="2">The sequence shown here is derived from an EMBL/GenBank/DDBJ whole genome shotgun (WGS) entry which is preliminary data.</text>
</comment>
<protein>
    <submittedName>
        <fullName evidence="2">Glycosyltransferase family 2 protein</fullName>
    </submittedName>
</protein>
<dbReference type="RefSeq" id="WP_039717236.1">
    <property type="nucleotide sequence ID" value="NZ_JTJC03000004.1"/>
</dbReference>
<reference evidence="2 3" key="1">
    <citation type="journal article" date="2015" name="Genome Announc.">
        <title>Draft Genome Sequence of the Terrestrial Cyanobacterium Scytonema millei VB511283, Isolated from Eastern India.</title>
        <authorList>
            <person name="Sen D."/>
            <person name="Chandrababunaidu M.M."/>
            <person name="Singh D."/>
            <person name="Sanghi N."/>
            <person name="Ghorai A."/>
            <person name="Mishra G.P."/>
            <person name="Madduluri M."/>
            <person name="Adhikary S.P."/>
            <person name="Tripathy S."/>
        </authorList>
    </citation>
    <scope>NUCLEOTIDE SEQUENCE [LARGE SCALE GENOMIC DNA]</scope>
    <source>
        <strain evidence="2 3">VB511283</strain>
    </source>
</reference>
<dbReference type="InterPro" id="IPR001173">
    <property type="entry name" value="Glyco_trans_2-like"/>
</dbReference>
<dbReference type="Pfam" id="PF00535">
    <property type="entry name" value="Glycos_transf_2"/>
    <property type="match status" value="1"/>
</dbReference>
<dbReference type="EMBL" id="JTJC03000004">
    <property type="protein sequence ID" value="NHC36028.1"/>
    <property type="molecule type" value="Genomic_DNA"/>
</dbReference>
<feature type="domain" description="Glycosyltransferase 2-like" evidence="1">
    <location>
        <begin position="9"/>
        <end position="126"/>
    </location>
</feature>
<organism evidence="2 3">
    <name type="scientific">Scytonema millei VB511283</name>
    <dbReference type="NCBI Taxonomy" id="1245923"/>
    <lineage>
        <taxon>Bacteria</taxon>
        <taxon>Bacillati</taxon>
        <taxon>Cyanobacteriota</taxon>
        <taxon>Cyanophyceae</taxon>
        <taxon>Nostocales</taxon>
        <taxon>Scytonemataceae</taxon>
        <taxon>Scytonema</taxon>
    </lineage>
</organism>
<evidence type="ECO:0000313" key="3">
    <source>
        <dbReference type="Proteomes" id="UP000031532"/>
    </source>
</evidence>
<sequence length="299" mass="34791">MSSRRDVTFIIVSYNSDKTLESSIKSCLASVQKYYANTGAVVVYDNASSDNCPQIIDKFANKYPSIFTGIKSNENVGFGRANNKAVQLSPSKTYFLINPDVVFEPEIVNTLTATLNSANDIAIVCPKLLYLDKSIQPSIRKFPSFTYFLLRNLLGERLQQRFYPFKYYYDIAPTLDSAVEVNWAIGAFMVVSQDYVDRYGLFDERFFLYFEDVSLCVDAWLNGFRVIFQPQVYALHMYQRVSTSSKFNYMKLLHTVSALRFFAKYRPYKKRWQLLTHLLELNLSLKTPFRFLLLTRRWI</sequence>
<dbReference type="PANTHER" id="PTHR43179:SF7">
    <property type="entry name" value="RHAMNOSYLTRANSFERASE WBBL"/>
    <property type="match status" value="1"/>
</dbReference>
<dbReference type="OrthoDB" id="9771846at2"/>
<dbReference type="SUPFAM" id="SSF53448">
    <property type="entry name" value="Nucleotide-diphospho-sugar transferases"/>
    <property type="match status" value="1"/>
</dbReference>